<name>A0ABW9E5W3_9BURK</name>
<proteinExistence type="predicted"/>
<protein>
    <submittedName>
        <fullName evidence="1">Uncharacterized protein</fullName>
    </submittedName>
</protein>
<organism evidence="1 2">
    <name type="scientific">Paraburkholderia metrosideri</name>
    <dbReference type="NCBI Taxonomy" id="580937"/>
    <lineage>
        <taxon>Bacteria</taxon>
        <taxon>Pseudomonadati</taxon>
        <taxon>Pseudomonadota</taxon>
        <taxon>Betaproteobacteria</taxon>
        <taxon>Burkholderiales</taxon>
        <taxon>Burkholderiaceae</taxon>
        <taxon>Paraburkholderia</taxon>
    </lineage>
</organism>
<evidence type="ECO:0000313" key="2">
    <source>
        <dbReference type="Proteomes" id="UP001629432"/>
    </source>
</evidence>
<comment type="caution">
    <text evidence="1">The sequence shown here is derived from an EMBL/GenBank/DDBJ whole genome shotgun (WGS) entry which is preliminary data.</text>
</comment>
<sequence length="419" mass="44367">MSTAHAGSLQVTESTKLPLLSQFPDNPEIFDASSSPEGGLLLAGRQGKSRALTAHLTNGLQVEWSNAQEQPGWPAYGTNALVNASDGGYWAVGYGYVSRTGYDFVARFDKAGKRLWQRNVLEGTSHRLYCVRETSDGLVVLGHATLYYPVADDSGRTMPIDVPWLAKLDKEGAVLWQQALSAGGDTVLTRALDVENPACRGLQVADSGTITVATTVREVQGTNIISGHLVLPSHYSEAPAGTLVVQTNSAGQILHTFRTQAADEAFLFPTRNGLSLVEHMRPGVSSGDTGHLTVINVLTLATSVIRSSGVRVTEFDDSLNALKTDEVKLPALSNRLSAVEPASSGGFFVAGCDSNSVNSIGLINPSGSIVTLQQVFASNRANQCAKIGLARGTNDGELMVLFASSLAGNILLKMRVVSP</sequence>
<reference evidence="1 2" key="1">
    <citation type="journal article" date="2024" name="Chem. Sci.">
        <title>Discovery of megapolipeptins by genome mining of a Burkholderiales bacteria collection.</title>
        <authorList>
            <person name="Paulo B.S."/>
            <person name="Recchia M.J.J."/>
            <person name="Lee S."/>
            <person name="Fergusson C.H."/>
            <person name="Romanowski S.B."/>
            <person name="Hernandez A."/>
            <person name="Krull N."/>
            <person name="Liu D.Y."/>
            <person name="Cavanagh H."/>
            <person name="Bos A."/>
            <person name="Gray C.A."/>
            <person name="Murphy B.T."/>
            <person name="Linington R.G."/>
            <person name="Eustaquio A.S."/>
        </authorList>
    </citation>
    <scope>NUCLEOTIDE SEQUENCE [LARGE SCALE GENOMIC DNA]</scope>
    <source>
        <strain evidence="1 2">RL17-338-BIC-A</strain>
    </source>
</reference>
<dbReference type="RefSeq" id="WP_408232016.1">
    <property type="nucleotide sequence ID" value="NZ_JAQQCF010000075.1"/>
</dbReference>
<accession>A0ABW9E5W3</accession>
<evidence type="ECO:0000313" key="1">
    <source>
        <dbReference type="EMBL" id="MFM0642446.1"/>
    </source>
</evidence>
<dbReference type="EMBL" id="JAQQCF010000075">
    <property type="protein sequence ID" value="MFM0642446.1"/>
    <property type="molecule type" value="Genomic_DNA"/>
</dbReference>
<dbReference type="Proteomes" id="UP001629432">
    <property type="component" value="Unassembled WGS sequence"/>
</dbReference>
<keyword evidence="2" id="KW-1185">Reference proteome</keyword>
<gene>
    <name evidence="1" type="ORF">PQQ63_37850</name>
</gene>